<reference evidence="2 3" key="1">
    <citation type="journal article" date="2019" name="Int. J. Syst. Evol. Microbiol.">
        <title>The Global Catalogue of Microorganisms (GCM) 10K type strain sequencing project: providing services to taxonomists for standard genome sequencing and annotation.</title>
        <authorList>
            <consortium name="The Broad Institute Genomics Platform"/>
            <consortium name="The Broad Institute Genome Sequencing Center for Infectious Disease"/>
            <person name="Wu L."/>
            <person name="Ma J."/>
        </authorList>
    </citation>
    <scope>NUCLEOTIDE SEQUENCE [LARGE SCALE GENOMIC DNA]</scope>
    <source>
        <strain evidence="2 3">JCM 10696</strain>
    </source>
</reference>
<name>A0ABN1RR50_9ACTN</name>
<gene>
    <name evidence="2" type="ORF">GCM10009550_55410</name>
</gene>
<dbReference type="SUPFAM" id="SSF52091">
    <property type="entry name" value="SpoIIaa-like"/>
    <property type="match status" value="1"/>
</dbReference>
<protein>
    <recommendedName>
        <fullName evidence="1">STAS domain-containing protein</fullName>
    </recommendedName>
</protein>
<dbReference type="Pfam" id="PF13466">
    <property type="entry name" value="STAS_2"/>
    <property type="match status" value="1"/>
</dbReference>
<evidence type="ECO:0000313" key="3">
    <source>
        <dbReference type="Proteomes" id="UP001500665"/>
    </source>
</evidence>
<dbReference type="InterPro" id="IPR058548">
    <property type="entry name" value="MlaB-like_STAS"/>
</dbReference>
<keyword evidence="3" id="KW-1185">Reference proteome</keyword>
<sequence>MANRTTDREHPVEKAGHGDHLCLVFGDDAENRRVAVRYMTDGLALGERVLYFADQSSPETVRNWLRAARVDVDAACARGQLQVVTVRESYLASGRFDPDTMIQNLRDAVRGSLEEGYTGLRVTGEMGWALRDVPGAELLHEYESRVTEVFTGNPASAICHYDARLFDTGALAAFDHCHPGKVELAPLHGHGALRTIPSFQDGRRVLRVVGSVDLQTADLLAEALRAACAWPGDVEVDMSALEFIDLTGLRLLARTADSLGDGRVLRVSHLPEMLRRVIHLAGLDGPAALVVPAAEEVGSA</sequence>
<dbReference type="RefSeq" id="WP_344243925.1">
    <property type="nucleotide sequence ID" value="NZ_BAAAHH010000027.1"/>
</dbReference>
<accession>A0ABN1RR50</accession>
<dbReference type="Pfam" id="PF14417">
    <property type="entry name" value="MEDS"/>
    <property type="match status" value="1"/>
</dbReference>
<feature type="domain" description="STAS" evidence="1">
    <location>
        <begin position="201"/>
        <end position="300"/>
    </location>
</feature>
<dbReference type="Proteomes" id="UP001500665">
    <property type="component" value="Unassembled WGS sequence"/>
</dbReference>
<comment type="caution">
    <text evidence="2">The sequence shown here is derived from an EMBL/GenBank/DDBJ whole genome shotgun (WGS) entry which is preliminary data.</text>
</comment>
<dbReference type="InterPro" id="IPR002645">
    <property type="entry name" value="STAS_dom"/>
</dbReference>
<proteinExistence type="predicted"/>
<evidence type="ECO:0000259" key="1">
    <source>
        <dbReference type="PROSITE" id="PS50801"/>
    </source>
</evidence>
<evidence type="ECO:0000313" key="2">
    <source>
        <dbReference type="EMBL" id="GAA0962014.1"/>
    </source>
</evidence>
<dbReference type="CDD" id="cd07043">
    <property type="entry name" value="STAS_anti-anti-sigma_factors"/>
    <property type="match status" value="1"/>
</dbReference>
<dbReference type="PROSITE" id="PS50801">
    <property type="entry name" value="STAS"/>
    <property type="match status" value="1"/>
</dbReference>
<dbReference type="Gene3D" id="3.30.750.24">
    <property type="entry name" value="STAS domain"/>
    <property type="match status" value="1"/>
</dbReference>
<organism evidence="2 3">
    <name type="scientific">Actinocorallia libanotica</name>
    <dbReference type="NCBI Taxonomy" id="46162"/>
    <lineage>
        <taxon>Bacteria</taxon>
        <taxon>Bacillati</taxon>
        <taxon>Actinomycetota</taxon>
        <taxon>Actinomycetes</taxon>
        <taxon>Streptosporangiales</taxon>
        <taxon>Thermomonosporaceae</taxon>
        <taxon>Actinocorallia</taxon>
    </lineage>
</organism>
<dbReference type="EMBL" id="BAAAHH010000027">
    <property type="protein sequence ID" value="GAA0962014.1"/>
    <property type="molecule type" value="Genomic_DNA"/>
</dbReference>
<dbReference type="InterPro" id="IPR036513">
    <property type="entry name" value="STAS_dom_sf"/>
</dbReference>
<dbReference type="InterPro" id="IPR025847">
    <property type="entry name" value="MEDS_domain"/>
</dbReference>